<evidence type="ECO:0000256" key="1">
    <source>
        <dbReference type="SAM" id="Phobius"/>
    </source>
</evidence>
<keyword evidence="3" id="KW-1185">Reference proteome</keyword>
<comment type="caution">
    <text evidence="2">The sequence shown here is derived from an EMBL/GenBank/DDBJ whole genome shotgun (WGS) entry which is preliminary data.</text>
</comment>
<dbReference type="EMBL" id="CAKXYY010000022">
    <property type="protein sequence ID" value="CAH2355136.1"/>
    <property type="molecule type" value="Genomic_DNA"/>
</dbReference>
<sequence length="67" mass="7259">MAKVEFESSNSFANNNKKTIRNTAICLVVLVVVYFAGSFGYKAQGAFDNGESHHEFEASGGELQQGL</sequence>
<dbReference type="Proteomes" id="UP000837801">
    <property type="component" value="Unassembled WGS sequence"/>
</dbReference>
<protein>
    <submittedName>
        <fullName evidence="2">Uncharacterized protein</fullName>
    </submittedName>
</protein>
<evidence type="ECO:0000313" key="2">
    <source>
        <dbReference type="EMBL" id="CAH2355136.1"/>
    </source>
</evidence>
<organism evidence="2 3">
    <name type="scientific">[Candida] railenensis</name>
    <dbReference type="NCBI Taxonomy" id="45579"/>
    <lineage>
        <taxon>Eukaryota</taxon>
        <taxon>Fungi</taxon>
        <taxon>Dikarya</taxon>
        <taxon>Ascomycota</taxon>
        <taxon>Saccharomycotina</taxon>
        <taxon>Pichiomycetes</taxon>
        <taxon>Debaryomycetaceae</taxon>
        <taxon>Kurtzmaniella</taxon>
    </lineage>
</organism>
<accession>A0A9P0QV53</accession>
<feature type="transmembrane region" description="Helical" evidence="1">
    <location>
        <begin position="20"/>
        <end position="41"/>
    </location>
</feature>
<keyword evidence="1" id="KW-0812">Transmembrane</keyword>
<dbReference type="AlphaFoldDB" id="A0A9P0QV53"/>
<reference evidence="2" key="1">
    <citation type="submission" date="2022-03" db="EMBL/GenBank/DDBJ databases">
        <authorList>
            <person name="Legras J.-L."/>
            <person name="Devillers H."/>
            <person name="Grondin C."/>
        </authorList>
    </citation>
    <scope>NUCLEOTIDE SEQUENCE</scope>
    <source>
        <strain evidence="2">CLIB 1423</strain>
    </source>
</reference>
<evidence type="ECO:0000313" key="3">
    <source>
        <dbReference type="Proteomes" id="UP000837801"/>
    </source>
</evidence>
<proteinExistence type="predicted"/>
<name>A0A9P0QV53_9ASCO</name>
<keyword evidence="1" id="KW-0472">Membrane</keyword>
<keyword evidence="1" id="KW-1133">Transmembrane helix</keyword>
<gene>
    <name evidence="2" type="ORF">CLIB1423_22S00562</name>
</gene>